<feature type="region of interest" description="Disordered" evidence="1">
    <location>
        <begin position="2012"/>
        <end position="2050"/>
    </location>
</feature>
<organism evidence="2 3">
    <name type="scientific">Volvox africanus</name>
    <dbReference type="NCBI Taxonomy" id="51714"/>
    <lineage>
        <taxon>Eukaryota</taxon>
        <taxon>Viridiplantae</taxon>
        <taxon>Chlorophyta</taxon>
        <taxon>core chlorophytes</taxon>
        <taxon>Chlorophyceae</taxon>
        <taxon>CS clade</taxon>
        <taxon>Chlamydomonadales</taxon>
        <taxon>Volvocaceae</taxon>
        <taxon>Volvox</taxon>
    </lineage>
</organism>
<sequence>MLDYDDLDALERYALAKDTEERRQLLSTSSVGLSSLNPGQAFLRGLFALECGDMAGAREALLRLKSFRQYSDYSSRLEALVALRSWASNPEITCKYLQETCGLDFHAPAPVEALRGQNTVRQPLAAAAVSVLNPELYSDKAILKKAIRLARTCPGNESSAEALWSLLSHAGKAAALSFDQDYDLRLTLDERLKLLGFGEQTCLMERTADLLPGDPLLLKLALDAIAAHRDAVVQPLLSYMTSEQLDTLPSAETLWPKLLAALVRKMYGSQGAVSGSAAVIDVTVGSAPAATSYSTPVMTAAEASAICLRVLHLCERLRERGGVKREVASELLSWLEARALLPLTRAAVQRAIVADAAAASAAAGGGSLASAAAFATVLPGPEAVEAAGEAAAAEAAALTGRFLRCLMERGLPPDLSVSCLPRSSQTAPPVCSVDLGPALPPLTDDMGAVLEKLVRDVLHVASNPPELFASGGALAGVLDPAVQGRWLAEAMMTRGSLPADSADVDWAAAYRDTGRDPAQLSEEVELEVTGPGDSSKYGWEAPDEDVVLVVTHKAVKHISVLVYDIDTEAYYRQKGEEVDMGISLEGLGATFHIEIDLPAGLPCLQRCRRLVPLPPLKGRRGVWVVEVQGGGLHSRALVRRGSLAAVMRCRPEGMALTLFRADGTPVPDPRVWLDGRLYGAALASVDIPGGSQLGDVVATPAAREVLVPYRADSGRSVNAVLVDGGGSSPDGRNSASLMAFTHETEHYRLTCGMLFEPESAAAAGRSGSVPLVLQPCLTIHGWPAPLELLQDVTLVVEVQDFDSAAGAGGPRRQTFQDWNPGDGLRPTVVQVRLPDRPSHVSAVLTAKLRKLASGSDGEPSYQTFHVKKEWDLNQSDLSPCEIRDLHMTRGSSGNYLLRVLGKAGEPHPGVHVVVALTHVFSALHKPPTSATLTSAPTGSGSAAGEDDAAVDISAGGLVVRQNLTTDANGNIELGHLYGVTAVAAGVEMFQPAYAQGSGGGDKRRRCYCWQLSFRSNGRDGIDDMPTPVRQVYCGAEKHYVIRTLACGGKQDVQCTIPYSQGFGGVVVPELGVDRSDDVAAIQSQQSLLRRHLGVALVSLAAGPNLRSPAVKTSAPVTPLLQPLNGMSGSELEVSERLDEQQHVLIQRGHVEVAGLPAGVYRLTIARRGLRALLLVYDSPVVGPADTPSAVPPPVEATDASREGAGGVTAGGVGGGAAAPPTAAGATGGFVLYRGVVAPLSEPQPLQVSEVRASVTEGVTARLTGSTEQLRAAIVVLVVSRFETHTGSYPYRGQWDVRPGTLLDRSELTARAGVAFGLPPADAYQSGRRQGDEVRYVLERRRLMSEGRVRPIPALVDRPSLLVQPWKVQEAASRVREANKGEAFYAARRCRGDIADPSEVRRGDVASFCCLQALSSPRSYLLGNDFKNQLHTMHEDAGSLGLAFCPPAVVLVDVPVQPDGVIRVTAKQLAAAVATVVTPAGVGMTASDPWVTAGHRLVRVIAYTAPAGIPHGDLGSYAYCEEQASIEGVPAPSWSDPRVTTTLQRPFAAGSSCLERRTCHVLQSGSTLVIADAATAKMQLYGTVSRIWALYGCLLSISPRDFSVPYDKGMVDTSVWNEFSCVGMWRSLPRDAKLERYSQLACRELAFFCYCHDLEFFRTAVLPGLRARLPSSRNCLDCWMAGVRGRELVETWGVPHRYAKLTPLERILLAWEEDLQVAAEPTSFPRLARLATDMRARVRNKIVHSGVPHMAADAKRRRFEVALNGPGDDHQKASEEPEAAALPLAEMDHSALRMVDAAEAVEQPQAFPATVVAAASASPPPLPPMSRYMRRGRSTAAAETYKAPPVTQQWAEAGWFRKPTSEQLDPERISPESEFWADLAEHLSRGGGFGSGSDVLVTAGAPSATTFLSRRLECAGWTFSDALLATAVVGVPWSESPAQSAVQGTRLNLTATSPTIAYVRQTAAVPPPATAAAEASPETPTPEVGGCAGSGSSGRGGPDGIIVIQKLLDPNLDPKEMSHKRAPASGSQAPGASSVSDEGGCVEHESDGEGDEYFQQKQEGVEVVNGSPLAYGRLYCYSVVVTNTGPNHVRMEVTVQAPQGAVALGGRPALWISSTEVLPYNANKLPLFYFYFPHPAGESRQPPLPDVLSGGDAENNAGSDNEGSGGRPMWFDAFPAAASARGRVWAIALEQIPRLQVLHSLPHQVTDMDDLATSAPETWSWPRVAALPANPEADAWRLRYLAEGGDLTHVDLGLMLWRCRDAGFWKDAVATLRKRRLWNHRLWSYAVLHRDQEALVELLPSLEPLQRALGNLAPAAGAPFNCAPGHGGDGGGQSSANDAAAAATDTLWMSADRAAHLEYWPLVNPRAHLLGGKRATLNAVVERTWRALLERMVAITTSGREHCTEDLLAVAYYLILLDRPAEAAAVVDRLEQRHIGTTTRASESSAATRQEMQLCYLRAWLTLSDPSSSAEDLRSAAAAVRQWCVAVGRVDTPAAVSASASNGTSAVGSASPSLASLTPAAAAAAAAGWLVLEPRWQSRLVAMADELEAVAKVASGGSIACGPAEANSSTTTSGVLGSEGAATDSTAGAARGGVGKGSRGNARAQLTAPELFLHDSPDGTPGAVVLEANGLEKVTLAAHFMDLELLFSMSPFDPTLRSMSDRNWGEVAGGRVGASGSGNGDRSGKLSILRPAWNITFDLKDLAKHHHSSSPPSVLAAGAAGINACGWQVLDVSGSGGGLAVGTTAKLLIQPHVLVKQQSSATGTVLQAAGSSSSGSSGRGVGGAMLLEVFAAAPAVPIGACEGGGEAPCVGVRVTTPLQKSLAWYHCEMRVAVRKAQGVLVVTNRYSGIPVAGAYIKVFVMRDAQPSGEFYKDGYTDRRGLMDFWTQTLAPDSQKVRSVAFLVSHPELGSLVQHSEPPLH</sequence>
<feature type="compositionally biased region" description="Gly residues" evidence="1">
    <location>
        <begin position="1985"/>
        <end position="1995"/>
    </location>
</feature>
<feature type="region of interest" description="Disordered" evidence="1">
    <location>
        <begin position="2140"/>
        <end position="2166"/>
    </location>
</feature>
<feature type="compositionally biased region" description="Low complexity" evidence="1">
    <location>
        <begin position="2022"/>
        <end position="2033"/>
    </location>
</feature>
<dbReference type="EMBL" id="BSDZ01000016">
    <property type="protein sequence ID" value="GLI63629.1"/>
    <property type="molecule type" value="Genomic_DNA"/>
</dbReference>
<protein>
    <submittedName>
        <fullName evidence="2">Uncharacterized protein</fullName>
    </submittedName>
</protein>
<feature type="region of interest" description="Disordered" evidence="1">
    <location>
        <begin position="1967"/>
        <end position="1995"/>
    </location>
</feature>
<keyword evidence="3" id="KW-1185">Reference proteome</keyword>
<proteinExistence type="predicted"/>
<feature type="compositionally biased region" description="Polar residues" evidence="1">
    <location>
        <begin position="2565"/>
        <end position="2574"/>
    </location>
</feature>
<evidence type="ECO:0000313" key="2">
    <source>
        <dbReference type="EMBL" id="GLI63629.1"/>
    </source>
</evidence>
<evidence type="ECO:0000313" key="3">
    <source>
        <dbReference type="Proteomes" id="UP001165090"/>
    </source>
</evidence>
<comment type="caution">
    <text evidence="2">The sequence shown here is derived from an EMBL/GenBank/DDBJ whole genome shotgun (WGS) entry which is preliminary data.</text>
</comment>
<feature type="compositionally biased region" description="Low complexity" evidence="1">
    <location>
        <begin position="1969"/>
        <end position="1984"/>
    </location>
</feature>
<name>A0ABQ5S1L9_9CHLO</name>
<accession>A0ABQ5S1L9</accession>
<dbReference type="Proteomes" id="UP001165090">
    <property type="component" value="Unassembled WGS sequence"/>
</dbReference>
<evidence type="ECO:0000256" key="1">
    <source>
        <dbReference type="SAM" id="MobiDB-lite"/>
    </source>
</evidence>
<feature type="region of interest" description="Disordered" evidence="1">
    <location>
        <begin position="1184"/>
        <end position="1207"/>
    </location>
</feature>
<feature type="region of interest" description="Disordered" evidence="1">
    <location>
        <begin position="2563"/>
        <end position="2600"/>
    </location>
</feature>
<gene>
    <name evidence="2" type="ORF">VaNZ11_006653</name>
</gene>
<reference evidence="2 3" key="1">
    <citation type="journal article" date="2023" name="IScience">
        <title>Expanded male sex-determining region conserved during the evolution of homothallism in the green alga Volvox.</title>
        <authorList>
            <person name="Yamamoto K."/>
            <person name="Matsuzaki R."/>
            <person name="Mahakham W."/>
            <person name="Heman W."/>
            <person name="Sekimoto H."/>
            <person name="Kawachi M."/>
            <person name="Minakuchi Y."/>
            <person name="Toyoda A."/>
            <person name="Nozaki H."/>
        </authorList>
    </citation>
    <scope>NUCLEOTIDE SEQUENCE [LARGE SCALE GENOMIC DNA]</scope>
    <source>
        <strain evidence="2 3">NIES-4468</strain>
    </source>
</reference>